<dbReference type="PANTHER" id="PTHR11630">
    <property type="entry name" value="DNA REPLICATION LICENSING FACTOR MCM FAMILY MEMBER"/>
    <property type="match status" value="1"/>
</dbReference>
<dbReference type="GO" id="GO:0042555">
    <property type="term" value="C:MCM complex"/>
    <property type="evidence" value="ECO:0007669"/>
    <property type="project" value="TreeGrafter"/>
</dbReference>
<keyword evidence="6" id="KW-0347">Helicase</keyword>
<dbReference type="SMART" id="SM00350">
    <property type="entry name" value="MCM"/>
    <property type="match status" value="1"/>
</dbReference>
<comment type="similarity">
    <text evidence="1 9">Belongs to the MCM family.</text>
</comment>
<dbReference type="AlphaFoldDB" id="A0A832XHZ8"/>
<evidence type="ECO:0000256" key="2">
    <source>
        <dbReference type="ARBA" id="ARBA00012551"/>
    </source>
</evidence>
<dbReference type="GO" id="GO:0006260">
    <property type="term" value="P:DNA replication"/>
    <property type="evidence" value="ECO:0007669"/>
    <property type="project" value="UniProtKB-KW"/>
</dbReference>
<dbReference type="InterPro" id="IPR033762">
    <property type="entry name" value="MCM_OB"/>
</dbReference>
<dbReference type="InterPro" id="IPR027417">
    <property type="entry name" value="P-loop_NTPase"/>
</dbReference>
<dbReference type="InterPro" id="IPR031327">
    <property type="entry name" value="MCM"/>
</dbReference>
<organism evidence="11 12">
    <name type="scientific">Candidatus Naiadarchaeum limnaeum</name>
    <dbReference type="NCBI Taxonomy" id="2756139"/>
    <lineage>
        <taxon>Archaea</taxon>
        <taxon>Candidatus Undinarchaeota</taxon>
        <taxon>Candidatus Undinarchaeia</taxon>
        <taxon>Candidatus Naiadarchaeales</taxon>
        <taxon>Candidatus Naiadarchaeaceae</taxon>
        <taxon>Candidatus Naiadarchaeum</taxon>
    </lineage>
</organism>
<accession>A0A832XHZ8</accession>
<dbReference type="InterPro" id="IPR027925">
    <property type="entry name" value="MCM_N"/>
</dbReference>
<evidence type="ECO:0000313" key="12">
    <source>
        <dbReference type="Proteomes" id="UP000646946"/>
    </source>
</evidence>
<dbReference type="InterPro" id="IPR036388">
    <property type="entry name" value="WH-like_DNA-bd_sf"/>
</dbReference>
<evidence type="ECO:0000256" key="4">
    <source>
        <dbReference type="ARBA" id="ARBA00022741"/>
    </source>
</evidence>
<dbReference type="Gene3D" id="3.30.1640.10">
    <property type="entry name" value="mini-chromosome maintenance (MCM) complex, chain A, domain 1"/>
    <property type="match status" value="1"/>
</dbReference>
<gene>
    <name evidence="11" type="ORF">H1016_00895</name>
</gene>
<dbReference type="PROSITE" id="PS00847">
    <property type="entry name" value="MCM_1"/>
    <property type="match status" value="1"/>
</dbReference>
<keyword evidence="5" id="KW-0378">Hydrolase</keyword>
<dbReference type="Proteomes" id="UP000646946">
    <property type="component" value="Unassembled WGS sequence"/>
</dbReference>
<evidence type="ECO:0000256" key="3">
    <source>
        <dbReference type="ARBA" id="ARBA00022705"/>
    </source>
</evidence>
<dbReference type="Pfam" id="PF17855">
    <property type="entry name" value="MCM_lid"/>
    <property type="match status" value="1"/>
</dbReference>
<dbReference type="PRINTS" id="PR01657">
    <property type="entry name" value="MCMFAMILY"/>
</dbReference>
<dbReference type="SUPFAM" id="SSF52540">
    <property type="entry name" value="P-loop containing nucleoside triphosphate hydrolases"/>
    <property type="match status" value="1"/>
</dbReference>
<dbReference type="GO" id="GO:0003697">
    <property type="term" value="F:single-stranded DNA binding"/>
    <property type="evidence" value="ECO:0007669"/>
    <property type="project" value="TreeGrafter"/>
</dbReference>
<sequence>MAKKLTADDITYQTRETTKVEINNSIERFVQFFREANSRKYYAELLKIAKVYPERKSLLVDYVDLEKFDTEIADFLLANPEEALRVAQDAIFEIDLPIEGDYKINVRFFNSPKESEVTIRDIRAEHIERFITIEGIVKGTTEVRPEAIRIEFECPVCRKPIIMSQFGRKIRSPFVCDDPACGGRGYFKVQKVDLVDSQIIQIQEPPEDIVGSEQPAHLPVHLTDDIVSPKESKKVLPGNRIKITGLLRKIPAVSRAGAQLTKYDLYIDANYVEPIEREFEEIELNSEDEKAIKKLAKDPHLYEKFITSIAPSIFGYPEIKEAILLQLFGGIPKSQPDGTKIRGNIHLFLIGDPAVGKSQLLWYVSRLAPKGRFVSGKKASGAGLTAAVVRDEVTGGFILEAGAMILANKGIVCVDEFDKMDKDDMSAMLEAMEQGTISIAKAGIVTTLNADTTILAAANPKYGRFDTYKSLIDQIDLGTGGAVVLSRFDLKFVIQDVPGPEKDTALADHVLESLTAPERIEPKLSIDLIRKYIAYAKKTSKPKLTEDAKKIIKSFYVSWRSKYREEGGEMTVALTPRQLEALIRISEASARVRLGGEVTVDDARRAIRLLEYSLRAVGYEPETGRIDIDRIDIGISSVQRGRMHTMLTIVNELTEGVGKAVPIEDILVKAKGQGIDNIAAMEVINKLKEKGDLFEPRPGYIQRA</sequence>
<dbReference type="SUPFAM" id="SSF50249">
    <property type="entry name" value="Nucleic acid-binding proteins"/>
    <property type="match status" value="1"/>
</dbReference>
<evidence type="ECO:0000256" key="1">
    <source>
        <dbReference type="ARBA" id="ARBA00008010"/>
    </source>
</evidence>
<dbReference type="Pfam" id="PF14551">
    <property type="entry name" value="MCM_N"/>
    <property type="match status" value="1"/>
</dbReference>
<dbReference type="GO" id="GO:0017116">
    <property type="term" value="F:single-stranded DNA helicase activity"/>
    <property type="evidence" value="ECO:0007669"/>
    <property type="project" value="TreeGrafter"/>
</dbReference>
<dbReference type="GO" id="GO:0005524">
    <property type="term" value="F:ATP binding"/>
    <property type="evidence" value="ECO:0007669"/>
    <property type="project" value="UniProtKB-KW"/>
</dbReference>
<dbReference type="Gene3D" id="3.40.50.300">
    <property type="entry name" value="P-loop containing nucleotide triphosphate hydrolases"/>
    <property type="match status" value="1"/>
</dbReference>
<protein>
    <recommendedName>
        <fullName evidence="2">DNA helicase</fullName>
        <ecNumber evidence="2">3.6.4.12</ecNumber>
    </recommendedName>
</protein>
<evidence type="ECO:0000256" key="7">
    <source>
        <dbReference type="ARBA" id="ARBA00022840"/>
    </source>
</evidence>
<dbReference type="InterPro" id="IPR012340">
    <property type="entry name" value="NA-bd_OB-fold"/>
</dbReference>
<name>A0A832XHZ8_9ARCH</name>
<dbReference type="EMBL" id="DVAB01000008">
    <property type="protein sequence ID" value="HIK00081.1"/>
    <property type="molecule type" value="Genomic_DNA"/>
</dbReference>
<dbReference type="GO" id="GO:0016787">
    <property type="term" value="F:hydrolase activity"/>
    <property type="evidence" value="ECO:0007669"/>
    <property type="project" value="UniProtKB-KW"/>
</dbReference>
<comment type="caution">
    <text evidence="11">The sequence shown here is derived from an EMBL/GenBank/DDBJ whole genome shotgun (WGS) entry which is preliminary data.</text>
</comment>
<dbReference type="Gene3D" id="2.20.28.10">
    <property type="match status" value="1"/>
</dbReference>
<dbReference type="Gene3D" id="2.40.50.140">
    <property type="entry name" value="Nucleic acid-binding proteins"/>
    <property type="match status" value="1"/>
</dbReference>
<evidence type="ECO:0000259" key="10">
    <source>
        <dbReference type="PROSITE" id="PS50051"/>
    </source>
</evidence>
<keyword evidence="3" id="KW-0235">DNA replication</keyword>
<dbReference type="PROSITE" id="PS50051">
    <property type="entry name" value="MCM_2"/>
    <property type="match status" value="1"/>
</dbReference>
<dbReference type="Pfam" id="PF17207">
    <property type="entry name" value="MCM_OB"/>
    <property type="match status" value="1"/>
</dbReference>
<evidence type="ECO:0000256" key="8">
    <source>
        <dbReference type="ARBA" id="ARBA00023125"/>
    </source>
</evidence>
<dbReference type="InterPro" id="IPR041562">
    <property type="entry name" value="MCM_lid"/>
</dbReference>
<dbReference type="Gene3D" id="1.10.10.10">
    <property type="entry name" value="Winged helix-like DNA-binding domain superfamily/Winged helix DNA-binding domain"/>
    <property type="match status" value="1"/>
</dbReference>
<dbReference type="InterPro" id="IPR001208">
    <property type="entry name" value="MCM_dom"/>
</dbReference>
<evidence type="ECO:0000313" key="11">
    <source>
        <dbReference type="EMBL" id="HIK00081.1"/>
    </source>
</evidence>
<dbReference type="FunFam" id="3.40.50.300:FF:002469">
    <property type="entry name" value="Cell division control protein 21"/>
    <property type="match status" value="1"/>
</dbReference>
<keyword evidence="8 9" id="KW-0238">DNA-binding</keyword>
<dbReference type="InterPro" id="IPR018525">
    <property type="entry name" value="MCM_CS"/>
</dbReference>
<keyword evidence="4 9" id="KW-0547">Nucleotide-binding</keyword>
<keyword evidence="7 9" id="KW-0067">ATP-binding</keyword>
<evidence type="ECO:0000256" key="9">
    <source>
        <dbReference type="RuleBase" id="RU004070"/>
    </source>
</evidence>
<feature type="domain" description="MCM C-terminal AAA(+) ATPase" evidence="10">
    <location>
        <begin position="301"/>
        <end position="510"/>
    </location>
</feature>
<proteinExistence type="inferred from homology"/>
<dbReference type="PANTHER" id="PTHR11630:SF66">
    <property type="entry name" value="DNA REPLICATION LICENSING FACTOR MCM4"/>
    <property type="match status" value="1"/>
</dbReference>
<dbReference type="EC" id="3.6.4.12" evidence="2"/>
<reference evidence="11 12" key="1">
    <citation type="journal article" name="Nat. Commun.">
        <title>Undinarchaeota illuminate DPANN phylogeny and the impact of gene transfer on archaeal evolution.</title>
        <authorList>
            <person name="Dombrowski N."/>
            <person name="Williams T.A."/>
            <person name="Sun J."/>
            <person name="Woodcroft B.J."/>
            <person name="Lee J.H."/>
            <person name="Minh B.Q."/>
            <person name="Rinke C."/>
            <person name="Spang A."/>
        </authorList>
    </citation>
    <scope>NUCLEOTIDE SEQUENCE [LARGE SCALE GENOMIC DNA]</scope>
    <source>
        <strain evidence="11">MAG_bin1129</strain>
    </source>
</reference>
<evidence type="ECO:0000256" key="6">
    <source>
        <dbReference type="ARBA" id="ARBA00022806"/>
    </source>
</evidence>
<keyword evidence="12" id="KW-1185">Reference proteome</keyword>
<dbReference type="Pfam" id="PF00493">
    <property type="entry name" value="MCM"/>
    <property type="match status" value="1"/>
</dbReference>
<evidence type="ECO:0000256" key="5">
    <source>
        <dbReference type="ARBA" id="ARBA00022801"/>
    </source>
</evidence>